<dbReference type="Pfam" id="PF11367">
    <property type="entry name" value="Tail_completion_gp17"/>
    <property type="match status" value="1"/>
</dbReference>
<sequence>MSYAVASALQAALYERLTFDDGVYCLVKGAVYDGIPPGAVPPLYVSIGEEKVIDRSDADGAGALHDFTVSVVSDANGFATAKLVAGAVSDALLRRTLILERGYLVGLWFRQAVAKRVVKTGTRRIDLRFRAQVQDN</sequence>
<proteinExistence type="predicted"/>
<reference evidence="1 2" key="1">
    <citation type="submission" date="2018-03" db="EMBL/GenBank/DDBJ databases">
        <authorList>
            <person name="Keele B.F."/>
        </authorList>
    </citation>
    <scope>NUCLEOTIDE SEQUENCE [LARGE SCALE GENOMIC DNA]</scope>
    <source>
        <strain evidence="1 2">CECT 8504</strain>
    </source>
</reference>
<dbReference type="EMBL" id="ONZF01000001">
    <property type="protein sequence ID" value="SPJ22428.1"/>
    <property type="molecule type" value="Genomic_DNA"/>
</dbReference>
<accession>A0A2R8BQQ0</accession>
<dbReference type="AlphaFoldDB" id="A0A2R8BQQ0"/>
<dbReference type="InterPro" id="IPR053745">
    <property type="entry name" value="Viral_Tail_Comp_sf"/>
</dbReference>
<protein>
    <recommendedName>
        <fullName evidence="3">DUF3168 domain-containing protein</fullName>
    </recommendedName>
</protein>
<dbReference type="RefSeq" id="WP_108892323.1">
    <property type="nucleotide sequence ID" value="NZ_ONZF01000001.1"/>
</dbReference>
<evidence type="ECO:0000313" key="1">
    <source>
        <dbReference type="EMBL" id="SPJ22428.1"/>
    </source>
</evidence>
<keyword evidence="2" id="KW-1185">Reference proteome</keyword>
<dbReference type="OrthoDB" id="7644395at2"/>
<gene>
    <name evidence="1" type="ORF">PAA8504_00221</name>
</gene>
<dbReference type="Gene3D" id="3.30.2000.30">
    <property type="match status" value="1"/>
</dbReference>
<dbReference type="Proteomes" id="UP000244912">
    <property type="component" value="Unassembled WGS sequence"/>
</dbReference>
<name>A0A2R8BQQ0_9RHOB</name>
<dbReference type="InterPro" id="IPR021508">
    <property type="entry name" value="Gp17-like"/>
</dbReference>
<evidence type="ECO:0000313" key="2">
    <source>
        <dbReference type="Proteomes" id="UP000244912"/>
    </source>
</evidence>
<organism evidence="1 2">
    <name type="scientific">Palleronia abyssalis</name>
    <dbReference type="NCBI Taxonomy" id="1501240"/>
    <lineage>
        <taxon>Bacteria</taxon>
        <taxon>Pseudomonadati</taxon>
        <taxon>Pseudomonadota</taxon>
        <taxon>Alphaproteobacteria</taxon>
        <taxon>Rhodobacterales</taxon>
        <taxon>Roseobacteraceae</taxon>
        <taxon>Palleronia</taxon>
    </lineage>
</organism>
<evidence type="ECO:0008006" key="3">
    <source>
        <dbReference type="Google" id="ProtNLM"/>
    </source>
</evidence>